<protein>
    <submittedName>
        <fullName evidence="1">Uncharacterized protein</fullName>
    </submittedName>
</protein>
<accession>A0AAE0TCX0</accession>
<evidence type="ECO:0000313" key="1">
    <source>
        <dbReference type="EMBL" id="KAK3607594.1"/>
    </source>
</evidence>
<sequence>MKSVEGCNGNNVSARRRPTLVFMGFMSVWQHNVQIDNYYHIIRVLKTMYLIFTPNNQKQYEDTLCLPQSTSMTNTRTQITNLNTLSPPAANFDLISQINLQGLIVVQKTHFIISKRLKTISIKLATNPLTGWNQLIQGGLIGSLLTGLAGMLGIGTRREKKEREGKGFTLLGELRYGCGVAFEYRKRVGTRKLCDKYTNLLKRGWGAICLSSTVPNSDVKMLVWAIELPKEPYINRFSFNMSASDIIEAVSRLDDINCPEVSSASIKTSDNSPGIAGLKLTQAQVHLALGSTGEHEPYNGMNANALKNDICYQEHPDDKAGCDKIMLRNVRKRGDCALGHKHKCGVETNSQNDIR</sequence>
<dbReference type="AlphaFoldDB" id="A0AAE0TCX0"/>
<dbReference type="Proteomes" id="UP001195483">
    <property type="component" value="Unassembled WGS sequence"/>
</dbReference>
<comment type="caution">
    <text evidence="1">The sequence shown here is derived from an EMBL/GenBank/DDBJ whole genome shotgun (WGS) entry which is preliminary data.</text>
</comment>
<dbReference type="EMBL" id="JAEAOA010002038">
    <property type="protein sequence ID" value="KAK3607594.1"/>
    <property type="molecule type" value="Genomic_DNA"/>
</dbReference>
<keyword evidence="2" id="KW-1185">Reference proteome</keyword>
<proteinExistence type="predicted"/>
<reference evidence="1" key="3">
    <citation type="submission" date="2023-05" db="EMBL/GenBank/DDBJ databases">
        <authorList>
            <person name="Smith C.H."/>
        </authorList>
    </citation>
    <scope>NUCLEOTIDE SEQUENCE</scope>
    <source>
        <strain evidence="1">CHS0354</strain>
        <tissue evidence="1">Mantle</tissue>
    </source>
</reference>
<organism evidence="1 2">
    <name type="scientific">Potamilus streckersoni</name>
    <dbReference type="NCBI Taxonomy" id="2493646"/>
    <lineage>
        <taxon>Eukaryota</taxon>
        <taxon>Metazoa</taxon>
        <taxon>Spiralia</taxon>
        <taxon>Lophotrochozoa</taxon>
        <taxon>Mollusca</taxon>
        <taxon>Bivalvia</taxon>
        <taxon>Autobranchia</taxon>
        <taxon>Heteroconchia</taxon>
        <taxon>Palaeoheterodonta</taxon>
        <taxon>Unionida</taxon>
        <taxon>Unionoidea</taxon>
        <taxon>Unionidae</taxon>
        <taxon>Ambleminae</taxon>
        <taxon>Lampsilini</taxon>
        <taxon>Potamilus</taxon>
    </lineage>
</organism>
<gene>
    <name evidence="1" type="ORF">CHS0354_034642</name>
</gene>
<reference evidence="1" key="2">
    <citation type="journal article" date="2021" name="Genome Biol. Evol.">
        <title>Developing a high-quality reference genome for a parasitic bivalve with doubly uniparental inheritance (Bivalvia: Unionida).</title>
        <authorList>
            <person name="Smith C.H."/>
        </authorList>
    </citation>
    <scope>NUCLEOTIDE SEQUENCE</scope>
    <source>
        <strain evidence="1">CHS0354</strain>
        <tissue evidence="1">Mantle</tissue>
    </source>
</reference>
<name>A0AAE0TCX0_9BIVA</name>
<evidence type="ECO:0000313" key="2">
    <source>
        <dbReference type="Proteomes" id="UP001195483"/>
    </source>
</evidence>
<reference evidence="1" key="1">
    <citation type="journal article" date="2021" name="Genome Biol. Evol.">
        <title>A High-Quality Reference Genome for a Parasitic Bivalve with Doubly Uniparental Inheritance (Bivalvia: Unionida).</title>
        <authorList>
            <person name="Smith C.H."/>
        </authorList>
    </citation>
    <scope>NUCLEOTIDE SEQUENCE</scope>
    <source>
        <strain evidence="1">CHS0354</strain>
    </source>
</reference>